<proteinExistence type="predicted"/>
<feature type="signal peptide" evidence="2">
    <location>
        <begin position="1"/>
        <end position="22"/>
    </location>
</feature>
<dbReference type="EMBL" id="JBHGCJ010000023">
    <property type="protein sequence ID" value="MFG6111600.1"/>
    <property type="molecule type" value="Genomic_DNA"/>
</dbReference>
<protein>
    <recommendedName>
        <fullName evidence="5">DUF4124 domain-containing protein</fullName>
    </recommendedName>
</protein>
<evidence type="ECO:0000256" key="1">
    <source>
        <dbReference type="SAM" id="MobiDB-lite"/>
    </source>
</evidence>
<reference evidence="3 4" key="1">
    <citation type="submission" date="2024-09" db="EMBL/GenBank/DDBJ databases">
        <authorList>
            <consortium name="All-Russian atlas of soil microorganisms"/>
            <consortium name="as a basis for the search for new antimicrobial producers and enzymes with unique properties"/>
            <person name="Sokolova E.A."/>
            <person name="Voronina E.N."/>
        </authorList>
    </citation>
    <scope>NUCLEOTIDE SEQUENCE [LARGE SCALE GENOMIC DNA]</scope>
    <source>
        <strain evidence="3 4">AF-22b-331.1</strain>
    </source>
</reference>
<gene>
    <name evidence="3" type="ORF">ACEU0G_001939</name>
</gene>
<sequence length="265" mass="26753">MLLAAALAVAAWPAGLPHAAHAGEVVLFRCTDADGALTVQNAPCPAGSTQRIQRFATPAAGSPAPSVAASTSGTPSAQALPPATAPAAPPAAAPAASPAAGVAPASSAMLQRAPLPVLQGGVQTSVEAEGTEILDSDVLRREAREKAAAAVDPDVAKAPLPEIYRCLGSDGNGYLHEREPAPPHCVLMTVTGLGGTTPVNAAGCEVIRDACVAVPGEQRCNAWQQRFRDARGSERFATPENQAGASAERERLQAVLAGSDCPIPD</sequence>
<feature type="chain" id="PRO_5045891505" description="DUF4124 domain-containing protein" evidence="2">
    <location>
        <begin position="23"/>
        <end position="265"/>
    </location>
</feature>
<comment type="caution">
    <text evidence="3">The sequence shown here is derived from an EMBL/GenBank/DDBJ whole genome shotgun (WGS) entry which is preliminary data.</text>
</comment>
<evidence type="ECO:0000313" key="4">
    <source>
        <dbReference type="Proteomes" id="UP001605261"/>
    </source>
</evidence>
<accession>A0ABW7D303</accession>
<feature type="compositionally biased region" description="Pro residues" evidence="1">
    <location>
        <begin position="83"/>
        <end position="92"/>
    </location>
</feature>
<feature type="region of interest" description="Disordered" evidence="1">
    <location>
        <begin position="57"/>
        <end position="98"/>
    </location>
</feature>
<organism evidence="3 4">
    <name type="scientific">Stenotrophomonas nematodicola</name>
    <dbReference type="NCBI Taxonomy" id="2656746"/>
    <lineage>
        <taxon>Bacteria</taxon>
        <taxon>Pseudomonadati</taxon>
        <taxon>Pseudomonadota</taxon>
        <taxon>Gammaproteobacteria</taxon>
        <taxon>Lysobacterales</taxon>
        <taxon>Lysobacteraceae</taxon>
        <taxon>Stenotrophomonas</taxon>
    </lineage>
</organism>
<dbReference type="RefSeq" id="WP_394164807.1">
    <property type="nucleotide sequence ID" value="NZ_JBHGCJ010000023.1"/>
</dbReference>
<evidence type="ECO:0000256" key="2">
    <source>
        <dbReference type="SAM" id="SignalP"/>
    </source>
</evidence>
<feature type="compositionally biased region" description="Low complexity" evidence="1">
    <location>
        <begin position="57"/>
        <end position="82"/>
    </location>
</feature>
<name>A0ABW7D303_9GAMM</name>
<dbReference type="Proteomes" id="UP001605261">
    <property type="component" value="Unassembled WGS sequence"/>
</dbReference>
<keyword evidence="2" id="KW-0732">Signal</keyword>
<evidence type="ECO:0008006" key="5">
    <source>
        <dbReference type="Google" id="ProtNLM"/>
    </source>
</evidence>
<keyword evidence="4" id="KW-1185">Reference proteome</keyword>
<evidence type="ECO:0000313" key="3">
    <source>
        <dbReference type="EMBL" id="MFG6111600.1"/>
    </source>
</evidence>